<proteinExistence type="predicted"/>
<keyword evidence="2 3" id="KW-0472">Membrane</keyword>
<evidence type="ECO:0000313" key="5">
    <source>
        <dbReference type="EMBL" id="GAG48475.1"/>
    </source>
</evidence>
<evidence type="ECO:0000259" key="4">
    <source>
        <dbReference type="PROSITE" id="PS51779"/>
    </source>
</evidence>
<comment type="caution">
    <text evidence="5">The sequence shown here is derived from an EMBL/GenBank/DDBJ whole genome shotgun (WGS) entry which is preliminary data.</text>
</comment>
<feature type="domain" description="POTRA" evidence="4">
    <location>
        <begin position="47"/>
        <end position="118"/>
    </location>
</feature>
<evidence type="ECO:0000256" key="2">
    <source>
        <dbReference type="ARBA" id="ARBA00023136"/>
    </source>
</evidence>
<keyword evidence="3" id="KW-0812">Transmembrane</keyword>
<accession>X0XYR0</accession>
<reference evidence="5" key="1">
    <citation type="journal article" date="2014" name="Front. Microbiol.">
        <title>High frequency of phylogenetically diverse reductive dehalogenase-homologous genes in deep subseafloor sedimentary metagenomes.</title>
        <authorList>
            <person name="Kawai M."/>
            <person name="Futagami T."/>
            <person name="Toyoda A."/>
            <person name="Takaki Y."/>
            <person name="Nishi S."/>
            <person name="Hori S."/>
            <person name="Arai W."/>
            <person name="Tsubouchi T."/>
            <person name="Morono Y."/>
            <person name="Uchiyama I."/>
            <person name="Ito T."/>
            <person name="Fujiyama A."/>
            <person name="Inagaki F."/>
            <person name="Takami H."/>
        </authorList>
    </citation>
    <scope>NUCLEOTIDE SEQUENCE</scope>
    <source>
        <strain evidence="5">Expedition CK06-06</strain>
    </source>
</reference>
<dbReference type="AlphaFoldDB" id="X0XYR0"/>
<gene>
    <name evidence="5" type="ORF">S01H1_78821</name>
</gene>
<dbReference type="EMBL" id="BARS01053074">
    <property type="protein sequence ID" value="GAG48475.1"/>
    <property type="molecule type" value="Genomic_DNA"/>
</dbReference>
<feature type="transmembrane region" description="Helical" evidence="3">
    <location>
        <begin position="20"/>
        <end position="41"/>
    </location>
</feature>
<dbReference type="Pfam" id="PF07244">
    <property type="entry name" value="POTRA"/>
    <property type="match status" value="2"/>
</dbReference>
<dbReference type="PROSITE" id="PS51779">
    <property type="entry name" value="POTRA"/>
    <property type="match status" value="1"/>
</dbReference>
<dbReference type="InterPro" id="IPR034746">
    <property type="entry name" value="POTRA"/>
</dbReference>
<dbReference type="Gene3D" id="3.10.20.310">
    <property type="entry name" value="membrane protein fhac"/>
    <property type="match status" value="2"/>
</dbReference>
<keyword evidence="3" id="KW-1133">Transmembrane helix</keyword>
<dbReference type="GO" id="GO:0019867">
    <property type="term" value="C:outer membrane"/>
    <property type="evidence" value="ECO:0007669"/>
    <property type="project" value="InterPro"/>
</dbReference>
<evidence type="ECO:0000256" key="3">
    <source>
        <dbReference type="SAM" id="Phobius"/>
    </source>
</evidence>
<feature type="non-terminal residue" evidence="5">
    <location>
        <position position="203"/>
    </location>
</feature>
<name>X0XYR0_9ZZZZ</name>
<organism evidence="5">
    <name type="scientific">marine sediment metagenome</name>
    <dbReference type="NCBI Taxonomy" id="412755"/>
    <lineage>
        <taxon>unclassified sequences</taxon>
        <taxon>metagenomes</taxon>
        <taxon>ecological metagenomes</taxon>
    </lineage>
</organism>
<sequence length="203" mass="22761">MSEVRCQKSDVRSQMSEKSVFCFLSYVFAICVLCAVTPIYASRTTQYEIGSIRTAGNVSVTKAQILSRVRSRVGELFDPATAAEDAKRIARLPGVEYSYYNTDVVDNRIRLTFVVVERNLVRSIIFIGNRAYRANALRKKLGFETGDYLAPPQAEAYRTTLVEFYLKKGFAFVKVALDSGQLSVGKVIYTIDEGPRVRIVKVS</sequence>
<comment type="subcellular location">
    <subcellularLocation>
        <location evidence="1">Membrane</location>
    </subcellularLocation>
</comment>
<protein>
    <recommendedName>
        <fullName evidence="4">POTRA domain-containing protein</fullName>
    </recommendedName>
</protein>
<dbReference type="InterPro" id="IPR010827">
    <property type="entry name" value="BamA/TamA_POTRA"/>
</dbReference>
<evidence type="ECO:0000256" key="1">
    <source>
        <dbReference type="ARBA" id="ARBA00004370"/>
    </source>
</evidence>